<protein>
    <submittedName>
        <fullName evidence="1">Uncharacterized protein</fullName>
    </submittedName>
</protein>
<name>A0ABN3M762_9ACTN</name>
<evidence type="ECO:0000313" key="2">
    <source>
        <dbReference type="Proteomes" id="UP001501358"/>
    </source>
</evidence>
<dbReference type="EMBL" id="BAAATA010000020">
    <property type="protein sequence ID" value="GAA2495794.1"/>
    <property type="molecule type" value="Genomic_DNA"/>
</dbReference>
<organism evidence="1 2">
    <name type="scientific">Streptomyces thermolineatus</name>
    <dbReference type="NCBI Taxonomy" id="44033"/>
    <lineage>
        <taxon>Bacteria</taxon>
        <taxon>Bacillati</taxon>
        <taxon>Actinomycetota</taxon>
        <taxon>Actinomycetes</taxon>
        <taxon>Kitasatosporales</taxon>
        <taxon>Streptomycetaceae</taxon>
        <taxon>Streptomyces</taxon>
    </lineage>
</organism>
<proteinExistence type="predicted"/>
<dbReference type="Proteomes" id="UP001501358">
    <property type="component" value="Unassembled WGS sequence"/>
</dbReference>
<sequence>MHLRAFARGAGAEVTGYAQPREVHEQAADHLGHDRGGLEHAVWRHISGRRRG</sequence>
<keyword evidence="2" id="KW-1185">Reference proteome</keyword>
<gene>
    <name evidence="1" type="ORF">GCM10010406_35060</name>
</gene>
<accession>A0ABN3M762</accession>
<comment type="caution">
    <text evidence="1">The sequence shown here is derived from an EMBL/GenBank/DDBJ whole genome shotgun (WGS) entry which is preliminary data.</text>
</comment>
<reference evidence="1 2" key="1">
    <citation type="journal article" date="2019" name="Int. J. Syst. Evol. Microbiol.">
        <title>The Global Catalogue of Microorganisms (GCM) 10K type strain sequencing project: providing services to taxonomists for standard genome sequencing and annotation.</title>
        <authorList>
            <consortium name="The Broad Institute Genomics Platform"/>
            <consortium name="The Broad Institute Genome Sequencing Center for Infectious Disease"/>
            <person name="Wu L."/>
            <person name="Ma J."/>
        </authorList>
    </citation>
    <scope>NUCLEOTIDE SEQUENCE [LARGE SCALE GENOMIC DNA]</scope>
    <source>
        <strain evidence="1 2">JCM 6307</strain>
    </source>
</reference>
<evidence type="ECO:0000313" key="1">
    <source>
        <dbReference type="EMBL" id="GAA2495794.1"/>
    </source>
</evidence>